<dbReference type="Pfam" id="PF00249">
    <property type="entry name" value="Myb_DNA-binding"/>
    <property type="match status" value="2"/>
</dbReference>
<organism evidence="10 11">
    <name type="scientific">Acorus gramineus</name>
    <name type="common">Dwarf sweet flag</name>
    <dbReference type="NCBI Taxonomy" id="55184"/>
    <lineage>
        <taxon>Eukaryota</taxon>
        <taxon>Viridiplantae</taxon>
        <taxon>Streptophyta</taxon>
        <taxon>Embryophyta</taxon>
        <taxon>Tracheophyta</taxon>
        <taxon>Spermatophyta</taxon>
        <taxon>Magnoliopsida</taxon>
        <taxon>Liliopsida</taxon>
        <taxon>Acoraceae</taxon>
        <taxon>Acorus</taxon>
    </lineage>
</organism>
<evidence type="ECO:0000256" key="1">
    <source>
        <dbReference type="ARBA" id="ARBA00004123"/>
    </source>
</evidence>
<evidence type="ECO:0000313" key="10">
    <source>
        <dbReference type="EMBL" id="KAK1280054.1"/>
    </source>
</evidence>
<comment type="subcellular location">
    <subcellularLocation>
        <location evidence="1">Nucleus</location>
    </subcellularLocation>
</comment>
<evidence type="ECO:0000256" key="5">
    <source>
        <dbReference type="ARBA" id="ARBA00023163"/>
    </source>
</evidence>
<protein>
    <submittedName>
        <fullName evidence="10">Transcription factor GAMYB</fullName>
    </submittedName>
</protein>
<dbReference type="PROSITE" id="PS51294">
    <property type="entry name" value="HTH_MYB"/>
    <property type="match status" value="2"/>
</dbReference>
<dbReference type="GO" id="GO:0005634">
    <property type="term" value="C:nucleus"/>
    <property type="evidence" value="ECO:0007669"/>
    <property type="project" value="UniProtKB-SubCell"/>
</dbReference>
<dbReference type="AlphaFoldDB" id="A0AAV9BVV9"/>
<name>A0AAV9BVV9_ACOGR</name>
<evidence type="ECO:0000256" key="6">
    <source>
        <dbReference type="ARBA" id="ARBA00023242"/>
    </source>
</evidence>
<feature type="domain" description="Myb-like" evidence="8">
    <location>
        <begin position="7"/>
        <end position="57"/>
    </location>
</feature>
<dbReference type="InterPro" id="IPR017930">
    <property type="entry name" value="Myb_dom"/>
</dbReference>
<feature type="domain" description="Myb-like" evidence="8">
    <location>
        <begin position="58"/>
        <end position="108"/>
    </location>
</feature>
<dbReference type="PANTHER" id="PTHR47995">
    <property type="entry name" value="TRANSCRIPTION FACTOR MYB33-RELATED"/>
    <property type="match status" value="1"/>
</dbReference>
<dbReference type="Proteomes" id="UP001179952">
    <property type="component" value="Unassembled WGS sequence"/>
</dbReference>
<dbReference type="SUPFAM" id="SSF46689">
    <property type="entry name" value="Homeodomain-like"/>
    <property type="match status" value="1"/>
</dbReference>
<feature type="region of interest" description="Disordered" evidence="7">
    <location>
        <begin position="118"/>
        <end position="143"/>
    </location>
</feature>
<keyword evidence="5" id="KW-0804">Transcription</keyword>
<feature type="region of interest" description="Disordered" evidence="7">
    <location>
        <begin position="178"/>
        <end position="212"/>
    </location>
</feature>
<keyword evidence="6" id="KW-0539">Nucleus</keyword>
<keyword evidence="11" id="KW-1185">Reference proteome</keyword>
<reference evidence="10" key="2">
    <citation type="submission" date="2023-06" db="EMBL/GenBank/DDBJ databases">
        <authorList>
            <person name="Ma L."/>
            <person name="Liu K.-W."/>
            <person name="Li Z."/>
            <person name="Hsiao Y.-Y."/>
            <person name="Qi Y."/>
            <person name="Fu T."/>
            <person name="Tang G."/>
            <person name="Zhang D."/>
            <person name="Sun W.-H."/>
            <person name="Liu D.-K."/>
            <person name="Li Y."/>
            <person name="Chen G.-Z."/>
            <person name="Liu X.-D."/>
            <person name="Liao X.-Y."/>
            <person name="Jiang Y.-T."/>
            <person name="Yu X."/>
            <person name="Hao Y."/>
            <person name="Huang J."/>
            <person name="Zhao X.-W."/>
            <person name="Ke S."/>
            <person name="Chen Y.-Y."/>
            <person name="Wu W.-L."/>
            <person name="Hsu J.-L."/>
            <person name="Lin Y.-F."/>
            <person name="Huang M.-D."/>
            <person name="Li C.-Y."/>
            <person name="Huang L."/>
            <person name="Wang Z.-W."/>
            <person name="Zhao X."/>
            <person name="Zhong W.-Y."/>
            <person name="Peng D.-H."/>
            <person name="Ahmad S."/>
            <person name="Lan S."/>
            <person name="Zhang J.-S."/>
            <person name="Tsai W.-C."/>
            <person name="Van De Peer Y."/>
            <person name="Liu Z.-J."/>
        </authorList>
    </citation>
    <scope>NUCLEOTIDE SEQUENCE</scope>
    <source>
        <strain evidence="10">SCP</strain>
        <tissue evidence="10">Leaves</tissue>
    </source>
</reference>
<evidence type="ECO:0000256" key="3">
    <source>
        <dbReference type="ARBA" id="ARBA00023015"/>
    </source>
</evidence>
<dbReference type="SMART" id="SM00717">
    <property type="entry name" value="SANT"/>
    <property type="match status" value="2"/>
</dbReference>
<accession>A0AAV9BVV9</accession>
<evidence type="ECO:0000256" key="7">
    <source>
        <dbReference type="SAM" id="MobiDB-lite"/>
    </source>
</evidence>
<dbReference type="Gene3D" id="1.10.10.60">
    <property type="entry name" value="Homeodomain-like"/>
    <property type="match status" value="2"/>
</dbReference>
<dbReference type="CDD" id="cd00167">
    <property type="entry name" value="SANT"/>
    <property type="match status" value="2"/>
</dbReference>
<sequence length="273" mass="31076">MASGDEEKKLRKGPWTAAEDDKLKAHVKEHGEKKWNKAGNKLNRDNKSCRFRFLCHLKENLKKSPISQVEEEMIVQLHQQLGNKWAIIAKQLQGRTDNEIKNFWNTRKKKLERANLHHHHPSLPPLSPTPNNNNHCSNTVPPPRALMLAASTSQLPGRTDNEIKNSRKERLELANLHPHHPSLSAPSPTPNNNNHHRSDTVPPPPAPMLAPSTPQVFQELSTRFDFERPPIVAKDFWETWKGDGGGGFMRFHAEQQKRKLCAGGKEDSTKSRM</sequence>
<comment type="caution">
    <text evidence="10">The sequence shown here is derived from an EMBL/GenBank/DDBJ whole genome shotgun (WGS) entry which is preliminary data.</text>
</comment>
<dbReference type="InterPro" id="IPR001005">
    <property type="entry name" value="SANT/Myb"/>
</dbReference>
<feature type="domain" description="HTH myb-type" evidence="9">
    <location>
        <begin position="58"/>
        <end position="112"/>
    </location>
</feature>
<keyword evidence="4" id="KW-0238">DNA-binding</keyword>
<dbReference type="EMBL" id="JAUJYN010000001">
    <property type="protein sequence ID" value="KAK1280054.1"/>
    <property type="molecule type" value="Genomic_DNA"/>
</dbReference>
<keyword evidence="3" id="KW-0805">Transcription regulation</keyword>
<proteinExistence type="predicted"/>
<dbReference type="PANTHER" id="PTHR47995:SF18">
    <property type="entry name" value="TRANSCRIPTION FACTOR MYB65"/>
    <property type="match status" value="1"/>
</dbReference>
<evidence type="ECO:0000313" key="11">
    <source>
        <dbReference type="Proteomes" id="UP001179952"/>
    </source>
</evidence>
<feature type="domain" description="HTH myb-type" evidence="9">
    <location>
        <begin position="7"/>
        <end position="52"/>
    </location>
</feature>
<reference evidence="10" key="1">
    <citation type="journal article" date="2023" name="Nat. Commun.">
        <title>Diploid and tetraploid genomes of Acorus and the evolution of monocots.</title>
        <authorList>
            <person name="Ma L."/>
            <person name="Liu K.W."/>
            <person name="Li Z."/>
            <person name="Hsiao Y.Y."/>
            <person name="Qi Y."/>
            <person name="Fu T."/>
            <person name="Tang G.D."/>
            <person name="Zhang D."/>
            <person name="Sun W.H."/>
            <person name="Liu D.K."/>
            <person name="Li Y."/>
            <person name="Chen G.Z."/>
            <person name="Liu X.D."/>
            <person name="Liao X.Y."/>
            <person name="Jiang Y.T."/>
            <person name="Yu X."/>
            <person name="Hao Y."/>
            <person name="Huang J."/>
            <person name="Zhao X.W."/>
            <person name="Ke S."/>
            <person name="Chen Y.Y."/>
            <person name="Wu W.L."/>
            <person name="Hsu J.L."/>
            <person name="Lin Y.F."/>
            <person name="Huang M.D."/>
            <person name="Li C.Y."/>
            <person name="Huang L."/>
            <person name="Wang Z.W."/>
            <person name="Zhao X."/>
            <person name="Zhong W.Y."/>
            <person name="Peng D.H."/>
            <person name="Ahmad S."/>
            <person name="Lan S."/>
            <person name="Zhang J.S."/>
            <person name="Tsai W.C."/>
            <person name="Van de Peer Y."/>
            <person name="Liu Z.J."/>
        </authorList>
    </citation>
    <scope>NUCLEOTIDE SEQUENCE</scope>
    <source>
        <strain evidence="10">SCP</strain>
    </source>
</reference>
<dbReference type="PROSITE" id="PS50090">
    <property type="entry name" value="MYB_LIKE"/>
    <property type="match status" value="2"/>
</dbReference>
<evidence type="ECO:0000256" key="2">
    <source>
        <dbReference type="ARBA" id="ARBA00022737"/>
    </source>
</evidence>
<evidence type="ECO:0000256" key="4">
    <source>
        <dbReference type="ARBA" id="ARBA00023125"/>
    </source>
</evidence>
<gene>
    <name evidence="10" type="ORF">QJS04_geneDACA018261</name>
</gene>
<dbReference type="InterPro" id="IPR009057">
    <property type="entry name" value="Homeodomain-like_sf"/>
</dbReference>
<evidence type="ECO:0000259" key="8">
    <source>
        <dbReference type="PROSITE" id="PS50090"/>
    </source>
</evidence>
<keyword evidence="2" id="KW-0677">Repeat</keyword>
<evidence type="ECO:0000259" key="9">
    <source>
        <dbReference type="PROSITE" id="PS51294"/>
    </source>
</evidence>
<dbReference type="GO" id="GO:0003677">
    <property type="term" value="F:DNA binding"/>
    <property type="evidence" value="ECO:0007669"/>
    <property type="project" value="UniProtKB-KW"/>
</dbReference>